<proteinExistence type="predicted"/>
<evidence type="ECO:0000313" key="3">
    <source>
        <dbReference type="Proteomes" id="UP000811246"/>
    </source>
</evidence>
<dbReference type="EMBL" id="CM031830">
    <property type="protein sequence ID" value="KAG6707972.1"/>
    <property type="molecule type" value="Genomic_DNA"/>
</dbReference>
<sequence>MHISLYLKEMKPAFQKARGRSETNLPPSTQCRSQTRLATPLAS</sequence>
<protein>
    <submittedName>
        <fullName evidence="2">Uncharacterized protein</fullName>
    </submittedName>
</protein>
<dbReference type="AlphaFoldDB" id="A0A922EUR5"/>
<feature type="compositionally biased region" description="Polar residues" evidence="1">
    <location>
        <begin position="22"/>
        <end position="43"/>
    </location>
</feature>
<reference evidence="2" key="1">
    <citation type="submission" date="2021-01" db="EMBL/GenBank/DDBJ databases">
        <authorList>
            <person name="Lovell J.T."/>
            <person name="Bentley N."/>
            <person name="Bhattarai G."/>
            <person name="Jenkins J.W."/>
            <person name="Sreedasyam A."/>
            <person name="Alarcon Y."/>
            <person name="Bock C."/>
            <person name="Boston L."/>
            <person name="Carlson J."/>
            <person name="Cervantes K."/>
            <person name="Clermont K."/>
            <person name="Krom N."/>
            <person name="Kubenka K."/>
            <person name="Mamidi S."/>
            <person name="Mattison C."/>
            <person name="Monteros M."/>
            <person name="Pisani C."/>
            <person name="Plott C."/>
            <person name="Rajasekar S."/>
            <person name="Rhein H.S."/>
            <person name="Rohla C."/>
            <person name="Song M."/>
            <person name="Hilaire R.S."/>
            <person name="Shu S."/>
            <person name="Wells L."/>
            <person name="Wang X."/>
            <person name="Webber J."/>
            <person name="Heerema R.J."/>
            <person name="Klein P."/>
            <person name="Conner P."/>
            <person name="Grauke L."/>
            <person name="Grimwood J."/>
            <person name="Schmutz J."/>
            <person name="Randall J.J."/>
        </authorList>
    </citation>
    <scope>NUCLEOTIDE SEQUENCE</scope>
    <source>
        <tissue evidence="2">Leaf</tissue>
    </source>
</reference>
<comment type="caution">
    <text evidence="2">The sequence shown here is derived from an EMBL/GenBank/DDBJ whole genome shotgun (WGS) entry which is preliminary data.</text>
</comment>
<evidence type="ECO:0000313" key="2">
    <source>
        <dbReference type="EMBL" id="KAG6707972.1"/>
    </source>
</evidence>
<gene>
    <name evidence="2" type="ORF">I3842_06G057400</name>
</gene>
<feature type="region of interest" description="Disordered" evidence="1">
    <location>
        <begin position="14"/>
        <end position="43"/>
    </location>
</feature>
<dbReference type="Proteomes" id="UP000811246">
    <property type="component" value="Chromosome 6"/>
</dbReference>
<name>A0A922EUR5_CARIL</name>
<evidence type="ECO:0000256" key="1">
    <source>
        <dbReference type="SAM" id="MobiDB-lite"/>
    </source>
</evidence>
<accession>A0A922EUR5</accession>
<organism evidence="2 3">
    <name type="scientific">Carya illinoinensis</name>
    <name type="common">Pecan</name>
    <dbReference type="NCBI Taxonomy" id="32201"/>
    <lineage>
        <taxon>Eukaryota</taxon>
        <taxon>Viridiplantae</taxon>
        <taxon>Streptophyta</taxon>
        <taxon>Embryophyta</taxon>
        <taxon>Tracheophyta</taxon>
        <taxon>Spermatophyta</taxon>
        <taxon>Magnoliopsida</taxon>
        <taxon>eudicotyledons</taxon>
        <taxon>Gunneridae</taxon>
        <taxon>Pentapetalae</taxon>
        <taxon>rosids</taxon>
        <taxon>fabids</taxon>
        <taxon>Fagales</taxon>
        <taxon>Juglandaceae</taxon>
        <taxon>Carya</taxon>
    </lineage>
</organism>